<reference evidence="1" key="1">
    <citation type="journal article" date="2014" name="Front. Microbiol.">
        <title>High frequency of phylogenetically diverse reductive dehalogenase-homologous genes in deep subseafloor sedimentary metagenomes.</title>
        <authorList>
            <person name="Kawai M."/>
            <person name="Futagami T."/>
            <person name="Toyoda A."/>
            <person name="Takaki Y."/>
            <person name="Nishi S."/>
            <person name="Hori S."/>
            <person name="Arai W."/>
            <person name="Tsubouchi T."/>
            <person name="Morono Y."/>
            <person name="Uchiyama I."/>
            <person name="Ito T."/>
            <person name="Fujiyama A."/>
            <person name="Inagaki F."/>
            <person name="Takami H."/>
        </authorList>
    </citation>
    <scope>NUCLEOTIDE SEQUENCE</scope>
    <source>
        <strain evidence="1">Expedition CK06-06</strain>
    </source>
</reference>
<dbReference type="AlphaFoldDB" id="X1I4R1"/>
<evidence type="ECO:0000313" key="1">
    <source>
        <dbReference type="EMBL" id="GAH77391.1"/>
    </source>
</evidence>
<accession>X1I4R1</accession>
<dbReference type="EMBL" id="BARU01040376">
    <property type="protein sequence ID" value="GAH77391.1"/>
    <property type="molecule type" value="Genomic_DNA"/>
</dbReference>
<gene>
    <name evidence="1" type="ORF">S03H2_62426</name>
</gene>
<name>X1I4R1_9ZZZZ</name>
<feature type="non-terminal residue" evidence="1">
    <location>
        <position position="142"/>
    </location>
</feature>
<organism evidence="1">
    <name type="scientific">marine sediment metagenome</name>
    <dbReference type="NCBI Taxonomy" id="412755"/>
    <lineage>
        <taxon>unclassified sequences</taxon>
        <taxon>metagenomes</taxon>
        <taxon>ecological metagenomes</taxon>
    </lineage>
</organism>
<proteinExistence type="predicted"/>
<protein>
    <submittedName>
        <fullName evidence="1">Uncharacterized protein</fullName>
    </submittedName>
</protein>
<sequence>MSVTNRIERAIKALEKGQLKQALYLTDRTEMGRENAWVREAAQKALDDRENAKTYMLEARDKLKAAITPPLEDTSLEGVEEMLNETIPKTKTTSEMTDEELYDACQECHIATAVVAATEICDKHPQTVCTLISSRLNKGGCR</sequence>
<comment type="caution">
    <text evidence="1">The sequence shown here is derived from an EMBL/GenBank/DDBJ whole genome shotgun (WGS) entry which is preliminary data.</text>
</comment>